<evidence type="ECO:0000256" key="1">
    <source>
        <dbReference type="SAM" id="MobiDB-lite"/>
    </source>
</evidence>
<evidence type="ECO:0000313" key="3">
    <source>
        <dbReference type="Proteomes" id="UP000738359"/>
    </source>
</evidence>
<feature type="region of interest" description="Disordered" evidence="1">
    <location>
        <begin position="1"/>
        <end position="20"/>
    </location>
</feature>
<reference evidence="2" key="1">
    <citation type="journal article" date="2020" name="Fungal Divers.">
        <title>Resolving the Mortierellaceae phylogeny through synthesis of multi-gene phylogenetics and phylogenomics.</title>
        <authorList>
            <person name="Vandepol N."/>
            <person name="Liber J."/>
            <person name="Desiro A."/>
            <person name="Na H."/>
            <person name="Kennedy M."/>
            <person name="Barry K."/>
            <person name="Grigoriev I.V."/>
            <person name="Miller A.N."/>
            <person name="O'Donnell K."/>
            <person name="Stajich J.E."/>
            <person name="Bonito G."/>
        </authorList>
    </citation>
    <scope>NUCLEOTIDE SEQUENCE</scope>
    <source>
        <strain evidence="2">CK1249</strain>
    </source>
</reference>
<keyword evidence="3" id="KW-1185">Reference proteome</keyword>
<dbReference type="EMBL" id="JAAAHY010001141">
    <property type="protein sequence ID" value="KAF9952209.1"/>
    <property type="molecule type" value="Genomic_DNA"/>
</dbReference>
<organism evidence="2 3">
    <name type="scientific">Mortierella alpina</name>
    <name type="common">Oleaginous fungus</name>
    <name type="synonym">Mortierella renispora</name>
    <dbReference type="NCBI Taxonomy" id="64518"/>
    <lineage>
        <taxon>Eukaryota</taxon>
        <taxon>Fungi</taxon>
        <taxon>Fungi incertae sedis</taxon>
        <taxon>Mucoromycota</taxon>
        <taxon>Mortierellomycotina</taxon>
        <taxon>Mortierellomycetes</taxon>
        <taxon>Mortierellales</taxon>
        <taxon>Mortierellaceae</taxon>
        <taxon>Mortierella</taxon>
    </lineage>
</organism>
<name>A0A9P6LYB9_MORAP</name>
<proteinExistence type="predicted"/>
<sequence>MLASSPIHHQPPLQPIENMSPYPRYTCAREALQSADGLFEGENSSLRVSDDARSKLDQMVPSEAEFTLETMAMLLEYWNVEGTKFDYMPETHTKARRIHHLERSELELDALDRHSLLNTDYSLMLYDVGVVYGGLSYKVSGVEAWEETGVLLVDTLYPDYWRSRPTYDDEWDAYEKAATKTSSVPERVVDLLKSSTIFNSCTYVIEQRSSVAGYPTGMDNVIKALLYKGFESAGYGMAAVCDYMRNLGCKTNEKAFAGCLVIL</sequence>
<dbReference type="Proteomes" id="UP000738359">
    <property type="component" value="Unassembled WGS sequence"/>
</dbReference>
<comment type="caution">
    <text evidence="2">The sequence shown here is derived from an EMBL/GenBank/DDBJ whole genome shotgun (WGS) entry which is preliminary data.</text>
</comment>
<protein>
    <submittedName>
        <fullName evidence="2">Uncharacterized protein</fullName>
    </submittedName>
</protein>
<dbReference type="OrthoDB" id="2354575at2759"/>
<accession>A0A9P6LYB9</accession>
<evidence type="ECO:0000313" key="2">
    <source>
        <dbReference type="EMBL" id="KAF9952209.1"/>
    </source>
</evidence>
<gene>
    <name evidence="2" type="ORF">BGZ70_000693</name>
</gene>
<dbReference type="AlphaFoldDB" id="A0A9P6LYB9"/>